<dbReference type="GO" id="GO:0008270">
    <property type="term" value="F:zinc ion binding"/>
    <property type="evidence" value="ECO:0007669"/>
    <property type="project" value="InterPro"/>
</dbReference>
<dbReference type="AlphaFoldDB" id="A0A167DY15"/>
<protein>
    <submittedName>
        <fullName evidence="7">Mucin-desulfating sulfatase (N-acetylglucosamine-6-sulfatase) protein</fullName>
    </submittedName>
</protein>
<dbReference type="Pfam" id="PF04082">
    <property type="entry name" value="Fungal_trans"/>
    <property type="match status" value="1"/>
</dbReference>
<keyword evidence="5" id="KW-0539">Nucleus</keyword>
<comment type="subcellular location">
    <subcellularLocation>
        <location evidence="1">Nucleus</location>
    </subcellularLocation>
</comment>
<feature type="domain" description="Zn(2)-C6 fungal-type" evidence="6">
    <location>
        <begin position="46"/>
        <end position="76"/>
    </location>
</feature>
<name>A0A167DY15_COLIC</name>
<comment type="caution">
    <text evidence="7">The sequence shown here is derived from an EMBL/GenBank/DDBJ whole genome shotgun (WGS) entry which is preliminary data.</text>
</comment>
<gene>
    <name evidence="7" type="ORF">CI238_03562</name>
</gene>
<dbReference type="Gene3D" id="4.10.240.10">
    <property type="entry name" value="Zn(2)-C6 fungal-type DNA-binding domain"/>
    <property type="match status" value="1"/>
</dbReference>
<dbReference type="InterPro" id="IPR036864">
    <property type="entry name" value="Zn2-C6_fun-type_DNA-bd_sf"/>
</dbReference>
<dbReference type="InterPro" id="IPR050815">
    <property type="entry name" value="TF_fung"/>
</dbReference>
<dbReference type="PANTHER" id="PTHR47338">
    <property type="entry name" value="ZN(II)2CYS6 TRANSCRIPTION FACTOR (EUROFUNG)-RELATED"/>
    <property type="match status" value="1"/>
</dbReference>
<dbReference type="PROSITE" id="PS50048">
    <property type="entry name" value="ZN2_CY6_FUNGAL_2"/>
    <property type="match status" value="1"/>
</dbReference>
<keyword evidence="4" id="KW-0804">Transcription</keyword>
<feature type="non-terminal residue" evidence="7">
    <location>
        <position position="1"/>
    </location>
</feature>
<dbReference type="GO" id="GO:0000981">
    <property type="term" value="F:DNA-binding transcription factor activity, RNA polymerase II-specific"/>
    <property type="evidence" value="ECO:0007669"/>
    <property type="project" value="InterPro"/>
</dbReference>
<evidence type="ECO:0000256" key="5">
    <source>
        <dbReference type="ARBA" id="ARBA00023242"/>
    </source>
</evidence>
<dbReference type="Proteomes" id="UP000076584">
    <property type="component" value="Unassembled WGS sequence"/>
</dbReference>
<keyword evidence="8" id="KW-1185">Reference proteome</keyword>
<reference evidence="7 8" key="1">
    <citation type="submission" date="2015-06" db="EMBL/GenBank/DDBJ databases">
        <title>Survival trade-offs in plant roots during colonization by closely related pathogenic and mutualistic fungi.</title>
        <authorList>
            <person name="Hacquard S."/>
            <person name="Kracher B."/>
            <person name="Hiruma K."/>
            <person name="Weinman A."/>
            <person name="Muench P."/>
            <person name="Garrido Oter R."/>
            <person name="Ver Loren van Themaat E."/>
            <person name="Dallerey J.-F."/>
            <person name="Damm U."/>
            <person name="Henrissat B."/>
            <person name="Lespinet O."/>
            <person name="Thon M."/>
            <person name="Kemen E."/>
            <person name="McHardy A.C."/>
            <person name="Schulze-Lefert P."/>
            <person name="O'Connell R.J."/>
        </authorList>
    </citation>
    <scope>NUCLEOTIDE SEQUENCE [LARGE SCALE GENOMIC DNA]</scope>
    <source>
        <strain evidence="7 8">MAFF 238704</strain>
    </source>
</reference>
<dbReference type="PROSITE" id="PS00463">
    <property type="entry name" value="ZN2_CY6_FUNGAL_1"/>
    <property type="match status" value="1"/>
</dbReference>
<dbReference type="Pfam" id="PF00172">
    <property type="entry name" value="Zn_clus"/>
    <property type="match status" value="1"/>
</dbReference>
<organism evidence="7 8">
    <name type="scientific">Colletotrichum incanum</name>
    <name type="common">Soybean anthracnose fungus</name>
    <dbReference type="NCBI Taxonomy" id="1573173"/>
    <lineage>
        <taxon>Eukaryota</taxon>
        <taxon>Fungi</taxon>
        <taxon>Dikarya</taxon>
        <taxon>Ascomycota</taxon>
        <taxon>Pezizomycotina</taxon>
        <taxon>Sordariomycetes</taxon>
        <taxon>Hypocreomycetidae</taxon>
        <taxon>Glomerellales</taxon>
        <taxon>Glomerellaceae</taxon>
        <taxon>Colletotrichum</taxon>
        <taxon>Colletotrichum spaethianum species complex</taxon>
    </lineage>
</organism>
<dbReference type="InterPro" id="IPR007219">
    <property type="entry name" value="XnlR_reg_dom"/>
</dbReference>
<dbReference type="GO" id="GO:0003677">
    <property type="term" value="F:DNA binding"/>
    <property type="evidence" value="ECO:0007669"/>
    <property type="project" value="InterPro"/>
</dbReference>
<dbReference type="CDD" id="cd00067">
    <property type="entry name" value="GAL4"/>
    <property type="match status" value="1"/>
</dbReference>
<evidence type="ECO:0000313" key="8">
    <source>
        <dbReference type="Proteomes" id="UP000076584"/>
    </source>
</evidence>
<dbReference type="EMBL" id="LFIW01000874">
    <property type="protein sequence ID" value="KZL84480.1"/>
    <property type="molecule type" value="Genomic_DNA"/>
</dbReference>
<evidence type="ECO:0000313" key="7">
    <source>
        <dbReference type="EMBL" id="KZL84480.1"/>
    </source>
</evidence>
<dbReference type="SMART" id="SM00066">
    <property type="entry name" value="GAL4"/>
    <property type="match status" value="1"/>
</dbReference>
<dbReference type="CDD" id="cd12148">
    <property type="entry name" value="fungal_TF_MHR"/>
    <property type="match status" value="1"/>
</dbReference>
<evidence type="ECO:0000256" key="3">
    <source>
        <dbReference type="ARBA" id="ARBA00023015"/>
    </source>
</evidence>
<evidence type="ECO:0000256" key="1">
    <source>
        <dbReference type="ARBA" id="ARBA00004123"/>
    </source>
</evidence>
<evidence type="ECO:0000259" key="6">
    <source>
        <dbReference type="PROSITE" id="PS50048"/>
    </source>
</evidence>
<accession>A0A167DY15</accession>
<keyword evidence="3" id="KW-0805">Transcription regulation</keyword>
<evidence type="ECO:0000256" key="2">
    <source>
        <dbReference type="ARBA" id="ARBA00022723"/>
    </source>
</evidence>
<dbReference type="InterPro" id="IPR001138">
    <property type="entry name" value="Zn2Cys6_DnaBD"/>
</dbReference>
<dbReference type="GO" id="GO:0005634">
    <property type="term" value="C:nucleus"/>
    <property type="evidence" value="ECO:0007669"/>
    <property type="project" value="UniProtKB-SubCell"/>
</dbReference>
<dbReference type="SUPFAM" id="SSF57701">
    <property type="entry name" value="Zn2/Cys6 DNA-binding domain"/>
    <property type="match status" value="1"/>
</dbReference>
<dbReference type="STRING" id="1573173.A0A167DY15"/>
<dbReference type="PANTHER" id="PTHR47338:SF7">
    <property type="entry name" value="ZN(II)2CYS6 TRANSCRIPTION FACTOR (EUROFUNG)"/>
    <property type="match status" value="1"/>
</dbReference>
<keyword evidence="2" id="KW-0479">Metal-binding</keyword>
<dbReference type="GO" id="GO:0006351">
    <property type="term" value="P:DNA-templated transcription"/>
    <property type="evidence" value="ECO:0007669"/>
    <property type="project" value="InterPro"/>
</dbReference>
<sequence>LLRSWPRHDTSDMLSMPMAQEAENAPFMGNRQPTSAKPRRLRGTRACRACREKKVRCSGTSPQCTNCERHGRECAYPTLTRTMRAPSPQSTSTDGDEACGVEIGQYLPVSVESFFEKVYPLPSHAFLHPETTRERCREGKIDPALGHAICALATLHSGSDLQIRDRATAWVQTAEQRIWKHLENPTIPRLQALLLVVHYQMETGKFQRAFMLTATAARFAAAMRLNHERPDLDFVAQEVRRRIMWSLKIT</sequence>
<evidence type="ECO:0000256" key="4">
    <source>
        <dbReference type="ARBA" id="ARBA00023163"/>
    </source>
</evidence>
<proteinExistence type="predicted"/>